<name>A0A7W3PE63_9MICO</name>
<evidence type="ECO:0000256" key="1">
    <source>
        <dbReference type="SAM" id="Phobius"/>
    </source>
</evidence>
<dbReference type="EMBL" id="JACGWV010000001">
    <property type="protein sequence ID" value="MBA8808725.1"/>
    <property type="molecule type" value="Genomic_DNA"/>
</dbReference>
<accession>A0A7W3PE63</accession>
<evidence type="ECO:0000313" key="2">
    <source>
        <dbReference type="EMBL" id="MBA8808725.1"/>
    </source>
</evidence>
<reference evidence="2 3" key="1">
    <citation type="submission" date="2020-07" db="EMBL/GenBank/DDBJ databases">
        <title>Sequencing the genomes of 1000 actinobacteria strains.</title>
        <authorList>
            <person name="Klenk H.-P."/>
        </authorList>
    </citation>
    <scope>NUCLEOTIDE SEQUENCE [LARGE SCALE GENOMIC DNA]</scope>
    <source>
        <strain evidence="2 3">DSM 44121</strain>
    </source>
</reference>
<keyword evidence="1" id="KW-0472">Membrane</keyword>
<dbReference type="AlphaFoldDB" id="A0A7W3PE63"/>
<sequence length="207" mass="21755">MTGSGRVGDQLLGEHWERSLVGVTGTPQALVRRRRGWLAERLARAYRRHLHRTADGGAGSADSNRLHTPRRARRRFVAPAIVLGAGLAGSTAVLAFSPVKAEHVPLVCPAGVTVGWVDQYRDVLGLRLPDPRDHLEVVAPAGSTVAVTVTDGTGAAYPTVRETVPAAGTLAVEPPRAIPASERGTWSMTAVVSADGVSVARCDAPLP</sequence>
<comment type="caution">
    <text evidence="2">The sequence shown here is derived from an EMBL/GenBank/DDBJ whole genome shotgun (WGS) entry which is preliminary data.</text>
</comment>
<dbReference type="RefSeq" id="WP_182616941.1">
    <property type="nucleotide sequence ID" value="NZ_BAAATF010000003.1"/>
</dbReference>
<feature type="transmembrane region" description="Helical" evidence="1">
    <location>
        <begin position="76"/>
        <end position="96"/>
    </location>
</feature>
<proteinExistence type="predicted"/>
<evidence type="ECO:0000313" key="3">
    <source>
        <dbReference type="Proteomes" id="UP000540568"/>
    </source>
</evidence>
<gene>
    <name evidence="2" type="ORF">FHX71_002667</name>
</gene>
<protein>
    <submittedName>
        <fullName evidence="2">Uncharacterized protein</fullName>
    </submittedName>
</protein>
<keyword evidence="3" id="KW-1185">Reference proteome</keyword>
<dbReference type="Proteomes" id="UP000540568">
    <property type="component" value="Unassembled WGS sequence"/>
</dbReference>
<keyword evidence="1" id="KW-0812">Transmembrane</keyword>
<keyword evidence="1" id="KW-1133">Transmembrane helix</keyword>
<organism evidence="2 3">
    <name type="scientific">Promicromonospora sukumoe</name>
    <dbReference type="NCBI Taxonomy" id="88382"/>
    <lineage>
        <taxon>Bacteria</taxon>
        <taxon>Bacillati</taxon>
        <taxon>Actinomycetota</taxon>
        <taxon>Actinomycetes</taxon>
        <taxon>Micrococcales</taxon>
        <taxon>Promicromonosporaceae</taxon>
        <taxon>Promicromonospora</taxon>
    </lineage>
</organism>